<keyword evidence="2" id="KW-1185">Reference proteome</keyword>
<evidence type="ECO:0000313" key="2">
    <source>
        <dbReference type="Proteomes" id="UP001178288"/>
    </source>
</evidence>
<proteinExistence type="predicted"/>
<sequence>MIGNEGNHDVFANKLMYHLFDYFNDRFDLHHLKGVDYFGQSI</sequence>
<name>A0AA95MR27_9BACI</name>
<reference evidence="1" key="1">
    <citation type="submission" date="2023-05" db="EMBL/GenBank/DDBJ databases">
        <title>Comparative genomics of Bacillaceae isolates and their secondary metabolite potential.</title>
        <authorList>
            <person name="Song L."/>
            <person name="Nielsen L.J."/>
            <person name="Mohite O."/>
            <person name="Xu X."/>
            <person name="Weber T."/>
            <person name="Kovacs A.T."/>
        </authorList>
    </citation>
    <scope>NUCLEOTIDE SEQUENCE</scope>
    <source>
        <strain evidence="1">XLM17</strain>
    </source>
</reference>
<dbReference type="AlphaFoldDB" id="A0AA95MR27"/>
<gene>
    <name evidence="1" type="ORF">QNH39_11550</name>
</gene>
<dbReference type="EMBL" id="CP126114">
    <property type="protein sequence ID" value="WHY88426.1"/>
    <property type="molecule type" value="Genomic_DNA"/>
</dbReference>
<evidence type="ECO:0000313" key="1">
    <source>
        <dbReference type="EMBL" id="WHY88426.1"/>
    </source>
</evidence>
<protein>
    <submittedName>
        <fullName evidence="1">Uncharacterized protein</fullName>
    </submittedName>
</protein>
<dbReference type="RefSeq" id="WP_283935915.1">
    <property type="nucleotide sequence ID" value="NZ_CP126114.1"/>
</dbReference>
<dbReference type="KEGG" id="nnv:QNH39_11550"/>
<dbReference type="Proteomes" id="UP001178288">
    <property type="component" value="Chromosome"/>
</dbReference>
<organism evidence="1 2">
    <name type="scientific">Neobacillus novalis</name>
    <dbReference type="NCBI Taxonomy" id="220687"/>
    <lineage>
        <taxon>Bacteria</taxon>
        <taxon>Bacillati</taxon>
        <taxon>Bacillota</taxon>
        <taxon>Bacilli</taxon>
        <taxon>Bacillales</taxon>
        <taxon>Bacillaceae</taxon>
        <taxon>Neobacillus</taxon>
    </lineage>
</organism>
<accession>A0AA95MR27</accession>